<name>A0ACC1AAZ2_9ROSI</name>
<evidence type="ECO:0000313" key="2">
    <source>
        <dbReference type="Proteomes" id="UP001164250"/>
    </source>
</evidence>
<accession>A0ACC1AAZ2</accession>
<comment type="caution">
    <text evidence="1">The sequence shown here is derived from an EMBL/GenBank/DDBJ whole genome shotgun (WGS) entry which is preliminary data.</text>
</comment>
<gene>
    <name evidence="1" type="ORF">Patl1_30119</name>
</gene>
<keyword evidence="2" id="KW-1185">Reference proteome</keyword>
<sequence>MLDVNPCKLLYPSVLHFRCTLALVYLILPIFGQMWVVYNIFCSPALTLLLLLINCLSICTSQLLNTRLLSNVYYDIFMALLIMDFISTMTLPSLCTPSLAPIGHATKMTFSLLVLILSILATILSLRVPRS</sequence>
<dbReference type="EMBL" id="CM047907">
    <property type="protein sequence ID" value="KAJ0083601.1"/>
    <property type="molecule type" value="Genomic_DNA"/>
</dbReference>
<organism evidence="1 2">
    <name type="scientific">Pistacia atlantica</name>
    <dbReference type="NCBI Taxonomy" id="434234"/>
    <lineage>
        <taxon>Eukaryota</taxon>
        <taxon>Viridiplantae</taxon>
        <taxon>Streptophyta</taxon>
        <taxon>Embryophyta</taxon>
        <taxon>Tracheophyta</taxon>
        <taxon>Spermatophyta</taxon>
        <taxon>Magnoliopsida</taxon>
        <taxon>eudicotyledons</taxon>
        <taxon>Gunneridae</taxon>
        <taxon>Pentapetalae</taxon>
        <taxon>rosids</taxon>
        <taxon>malvids</taxon>
        <taxon>Sapindales</taxon>
        <taxon>Anacardiaceae</taxon>
        <taxon>Pistacia</taxon>
    </lineage>
</organism>
<dbReference type="Proteomes" id="UP001164250">
    <property type="component" value="Chromosome 11"/>
</dbReference>
<protein>
    <submittedName>
        <fullName evidence="1">Uncharacterized protein</fullName>
    </submittedName>
</protein>
<proteinExistence type="predicted"/>
<evidence type="ECO:0000313" key="1">
    <source>
        <dbReference type="EMBL" id="KAJ0083601.1"/>
    </source>
</evidence>
<reference evidence="2" key="1">
    <citation type="journal article" date="2023" name="G3 (Bethesda)">
        <title>Genome assembly and association tests identify interacting loci associated with vigor, precocity, and sex in interspecific pistachio rootstocks.</title>
        <authorList>
            <person name="Palmer W."/>
            <person name="Jacygrad E."/>
            <person name="Sagayaradj S."/>
            <person name="Cavanaugh K."/>
            <person name="Han R."/>
            <person name="Bertier L."/>
            <person name="Beede B."/>
            <person name="Kafkas S."/>
            <person name="Golino D."/>
            <person name="Preece J."/>
            <person name="Michelmore R."/>
        </authorList>
    </citation>
    <scope>NUCLEOTIDE SEQUENCE [LARGE SCALE GENOMIC DNA]</scope>
</reference>